<sequence>MTIKERYEAARESYKAVGVDTDQVLLALKQIPISMHCWQGDDVTGFDGAGALSGGIQTTGNYPGRARNSKELMADMDKALSLIPGKHRINLHASYAVFEEGEWADRDKLEPKHFAKWVEFAKERGIGIDFNPTLFSHSKAEHATLSSEDPEIRAFWIRHVQACIRISQYFAEELGTPCTMNIWIPDGFKDIPADRTSPRARLKDSLDQILSMDYDKSKVFVAVESKVFGIGMESCTVGSHEFYMNYASKNDILCLLDSGHYHPTEVVSDKISSMLLFFDKVALHVTRPVRWDSDHVVLFDDETKEIAKEVVRGGADRVLLALDFFDASINRLSAWVVGMRNMQKALLNALLLPNEKLAALQESRNFTELMMLQEELKLYPIGDVWNYFCEINGVPAKEDWFSQITAYEKEVLADRK</sequence>
<keyword evidence="5 6" id="KW-0684">Rhamnose metabolism</keyword>
<dbReference type="NCBIfam" id="NF002203">
    <property type="entry name" value="PRK01076.1"/>
    <property type="match status" value="1"/>
</dbReference>
<evidence type="ECO:0000256" key="4">
    <source>
        <dbReference type="ARBA" id="ARBA00023235"/>
    </source>
</evidence>
<gene>
    <name evidence="6" type="primary">rhaA</name>
    <name evidence="8" type="ORF">BXY41_104241</name>
</gene>
<dbReference type="AlphaFoldDB" id="A0A2S6HUD2"/>
<evidence type="ECO:0000313" key="8">
    <source>
        <dbReference type="EMBL" id="PPK81438.1"/>
    </source>
</evidence>
<keyword evidence="2 6" id="KW-0479">Metal-binding</keyword>
<evidence type="ECO:0000256" key="5">
    <source>
        <dbReference type="ARBA" id="ARBA00023308"/>
    </source>
</evidence>
<dbReference type="GO" id="GO:0019324">
    <property type="term" value="P:L-lyxose metabolic process"/>
    <property type="evidence" value="ECO:0007669"/>
    <property type="project" value="TreeGrafter"/>
</dbReference>
<evidence type="ECO:0000256" key="2">
    <source>
        <dbReference type="ARBA" id="ARBA00022723"/>
    </source>
</evidence>
<comment type="similarity">
    <text evidence="6">Belongs to the rhamnose isomerase family.</text>
</comment>
<dbReference type="SUPFAM" id="SSF51658">
    <property type="entry name" value="Xylose isomerase-like"/>
    <property type="match status" value="1"/>
</dbReference>
<dbReference type="GO" id="GO:0030145">
    <property type="term" value="F:manganese ion binding"/>
    <property type="evidence" value="ECO:0007669"/>
    <property type="project" value="UniProtKB-UniRule"/>
</dbReference>
<dbReference type="RefSeq" id="WP_104436529.1">
    <property type="nucleotide sequence ID" value="NZ_PTJA01000004.1"/>
</dbReference>
<dbReference type="EC" id="5.3.1.14" evidence="6 7"/>
<feature type="binding site" evidence="6">
    <location>
        <position position="292"/>
    </location>
    <ligand>
        <name>Mn(2+)</name>
        <dbReference type="ChEBI" id="CHEBI:29035"/>
    </ligand>
</feature>
<proteinExistence type="inferred from homology"/>
<organism evidence="8 9">
    <name type="scientific">Lacrimispora xylanisolvens</name>
    <dbReference type="NCBI Taxonomy" id="384636"/>
    <lineage>
        <taxon>Bacteria</taxon>
        <taxon>Bacillati</taxon>
        <taxon>Bacillota</taxon>
        <taxon>Clostridia</taxon>
        <taxon>Lachnospirales</taxon>
        <taxon>Lachnospiraceae</taxon>
        <taxon>Lacrimispora</taxon>
    </lineage>
</organism>
<comment type="pathway">
    <text evidence="6">Carbohydrate degradation; L-rhamnose degradation; glycerone phosphate from L-rhamnose: step 1/3.</text>
</comment>
<evidence type="ECO:0000313" key="9">
    <source>
        <dbReference type="Proteomes" id="UP000237749"/>
    </source>
</evidence>
<keyword evidence="1 6" id="KW-0963">Cytoplasm</keyword>
<reference evidence="8 9" key="1">
    <citation type="submission" date="2018-02" db="EMBL/GenBank/DDBJ databases">
        <title>Genomic Encyclopedia of Archaeal and Bacterial Type Strains, Phase II (KMG-II): from individual species to whole genera.</title>
        <authorList>
            <person name="Goeker M."/>
        </authorList>
    </citation>
    <scope>NUCLEOTIDE SEQUENCE [LARGE SCALE GENOMIC DNA]</scope>
    <source>
        <strain evidence="8 9">DSM 3808</strain>
    </source>
</reference>
<dbReference type="InterPro" id="IPR036237">
    <property type="entry name" value="Xyl_isomerase-like_sf"/>
</dbReference>
<protein>
    <recommendedName>
        <fullName evidence="6 7">L-rhamnose isomerase</fullName>
        <ecNumber evidence="6 7">5.3.1.14</ecNumber>
    </recommendedName>
</protein>
<dbReference type="HAMAP" id="MF_00541">
    <property type="entry name" value="RhaA"/>
    <property type="match status" value="1"/>
</dbReference>
<evidence type="ECO:0000256" key="7">
    <source>
        <dbReference type="NCBIfam" id="TIGR01748"/>
    </source>
</evidence>
<dbReference type="GO" id="GO:0019301">
    <property type="term" value="P:rhamnose catabolic process"/>
    <property type="evidence" value="ECO:0007669"/>
    <property type="project" value="UniProtKB-UniRule"/>
</dbReference>
<dbReference type="GO" id="GO:0008740">
    <property type="term" value="F:L-rhamnose isomerase activity"/>
    <property type="evidence" value="ECO:0007669"/>
    <property type="project" value="UniProtKB-UniRule"/>
</dbReference>
<dbReference type="InterPro" id="IPR009308">
    <property type="entry name" value="Rhamnose_isomerase"/>
</dbReference>
<dbReference type="UniPathway" id="UPA00541">
    <property type="reaction ID" value="UER00601"/>
</dbReference>
<dbReference type="Proteomes" id="UP000237749">
    <property type="component" value="Unassembled WGS sequence"/>
</dbReference>
<comment type="caution">
    <text evidence="8">The sequence shown here is derived from an EMBL/GenBank/DDBJ whole genome shotgun (WGS) entry which is preliminary data.</text>
</comment>
<keyword evidence="3 6" id="KW-0464">Manganese</keyword>
<dbReference type="OrthoDB" id="9766697at2"/>
<comment type="cofactor">
    <cofactor evidence="6">
        <name>Mn(2+)</name>
        <dbReference type="ChEBI" id="CHEBI:29035"/>
    </cofactor>
    <text evidence="6">Binds 1 Mn(2+) ion per subunit.</text>
</comment>
<dbReference type="GO" id="GO:0005737">
    <property type="term" value="C:cytoplasm"/>
    <property type="evidence" value="ECO:0007669"/>
    <property type="project" value="UniProtKB-SubCell"/>
</dbReference>
<dbReference type="Pfam" id="PF06134">
    <property type="entry name" value="RhaA"/>
    <property type="match status" value="1"/>
</dbReference>
<dbReference type="NCBIfam" id="TIGR01748">
    <property type="entry name" value="rhaA"/>
    <property type="match status" value="1"/>
</dbReference>
<comment type="catalytic activity">
    <reaction evidence="6">
        <text>L-rhamnopyranose = L-rhamnulose</text>
        <dbReference type="Rhea" id="RHEA:23160"/>
        <dbReference type="ChEBI" id="CHEBI:17897"/>
        <dbReference type="ChEBI" id="CHEBI:62346"/>
        <dbReference type="EC" id="5.3.1.14"/>
    </reaction>
</comment>
<comment type="subcellular location">
    <subcellularLocation>
        <location evidence="6">Cytoplasm</location>
    </subcellularLocation>
</comment>
<evidence type="ECO:0000256" key="1">
    <source>
        <dbReference type="ARBA" id="ARBA00022490"/>
    </source>
</evidence>
<comment type="function">
    <text evidence="6">Catalyzes the interconversion of L-rhamnose and L-rhamnulose.</text>
</comment>
<keyword evidence="9" id="KW-1185">Reference proteome</keyword>
<dbReference type="EMBL" id="PTJA01000004">
    <property type="protein sequence ID" value="PPK81438.1"/>
    <property type="molecule type" value="Genomic_DNA"/>
</dbReference>
<evidence type="ECO:0000256" key="3">
    <source>
        <dbReference type="ARBA" id="ARBA00023211"/>
    </source>
</evidence>
<evidence type="ECO:0000256" key="6">
    <source>
        <dbReference type="HAMAP-Rule" id="MF_00541"/>
    </source>
</evidence>
<name>A0A2S6HUD2_9FIRM</name>
<accession>A0A2S6HUD2</accession>
<keyword evidence="4 6" id="KW-0413">Isomerase</keyword>
<feature type="binding site" evidence="6">
    <location>
        <position position="260"/>
    </location>
    <ligand>
        <name>Mn(2+)</name>
        <dbReference type="ChEBI" id="CHEBI:29035"/>
    </ligand>
</feature>
<dbReference type="Gene3D" id="3.20.20.150">
    <property type="entry name" value="Divalent-metal-dependent TIM barrel enzymes"/>
    <property type="match status" value="1"/>
</dbReference>
<dbReference type="PANTHER" id="PTHR30268">
    <property type="entry name" value="L-RHAMNOSE ISOMERASE"/>
    <property type="match status" value="1"/>
</dbReference>
<dbReference type="InterPro" id="IPR050337">
    <property type="entry name" value="L-rhamnose_isomerase"/>
</dbReference>
<feature type="binding site" evidence="6">
    <location>
        <position position="294"/>
    </location>
    <ligand>
        <name>Mn(2+)</name>
        <dbReference type="ChEBI" id="CHEBI:29035"/>
    </ligand>
</feature>
<dbReference type="PANTHER" id="PTHR30268:SF0">
    <property type="entry name" value="L-RHAMNOSE ISOMERASE"/>
    <property type="match status" value="1"/>
</dbReference>